<keyword evidence="6 8" id="KW-1133">Transmembrane helix</keyword>
<keyword evidence="7 8" id="KW-0472">Membrane</keyword>
<organism evidence="9 10">
    <name type="scientific">Caenorhabditis bovis</name>
    <dbReference type="NCBI Taxonomy" id="2654633"/>
    <lineage>
        <taxon>Eukaryota</taxon>
        <taxon>Metazoa</taxon>
        <taxon>Ecdysozoa</taxon>
        <taxon>Nematoda</taxon>
        <taxon>Chromadorea</taxon>
        <taxon>Rhabditida</taxon>
        <taxon>Rhabditina</taxon>
        <taxon>Rhabditomorpha</taxon>
        <taxon>Rhabditoidea</taxon>
        <taxon>Rhabditidae</taxon>
        <taxon>Peloderinae</taxon>
        <taxon>Caenorhabditis</taxon>
    </lineage>
</organism>
<reference evidence="9 10" key="1">
    <citation type="submission" date="2020-04" db="EMBL/GenBank/DDBJ databases">
        <authorList>
            <person name="Laetsch R D."/>
            <person name="Stevens L."/>
            <person name="Kumar S."/>
            <person name="Blaxter L. M."/>
        </authorList>
    </citation>
    <scope>NUCLEOTIDE SEQUENCE [LARGE SCALE GENOMIC DNA]</scope>
</reference>
<dbReference type="InterPro" id="IPR008166">
    <property type="entry name" value="Glyco_transf_92"/>
</dbReference>
<evidence type="ECO:0000313" key="9">
    <source>
        <dbReference type="EMBL" id="CAB3402602.1"/>
    </source>
</evidence>
<dbReference type="PANTHER" id="PTHR21645:SF22">
    <property type="entry name" value="GLYCOSYLTRANSFERASE FAMILY 92 PROTEIN"/>
    <property type="match status" value="1"/>
</dbReference>
<evidence type="ECO:0000256" key="8">
    <source>
        <dbReference type="RuleBase" id="RU366017"/>
    </source>
</evidence>
<proteinExistence type="inferred from homology"/>
<dbReference type="InterPro" id="IPR052012">
    <property type="entry name" value="GTase_92"/>
</dbReference>
<protein>
    <recommendedName>
        <fullName evidence="8">Glycosyltransferase family 92 protein</fullName>
        <ecNumber evidence="8">2.4.1.-</ecNumber>
    </recommendedName>
</protein>
<evidence type="ECO:0000256" key="6">
    <source>
        <dbReference type="ARBA" id="ARBA00022989"/>
    </source>
</evidence>
<dbReference type="Pfam" id="PF01697">
    <property type="entry name" value="Glyco_transf_92"/>
    <property type="match status" value="1"/>
</dbReference>
<keyword evidence="10" id="KW-1185">Reference proteome</keyword>
<comment type="caution">
    <text evidence="9">The sequence shown here is derived from an EMBL/GenBank/DDBJ whole genome shotgun (WGS) entry which is preliminary data.</text>
</comment>
<evidence type="ECO:0000256" key="1">
    <source>
        <dbReference type="ARBA" id="ARBA00004167"/>
    </source>
</evidence>
<name>A0A8S1EP50_9PELO</name>
<dbReference type="Proteomes" id="UP000494206">
    <property type="component" value="Unassembled WGS sequence"/>
</dbReference>
<dbReference type="GO" id="GO:0016757">
    <property type="term" value="F:glycosyltransferase activity"/>
    <property type="evidence" value="ECO:0007669"/>
    <property type="project" value="UniProtKB-UniRule"/>
</dbReference>
<keyword evidence="4 8" id="KW-0808">Transferase</keyword>
<dbReference type="PANTHER" id="PTHR21645">
    <property type="entry name" value="GLYCOSYLTRANSFERASE FAMILY 92 PROTEIN"/>
    <property type="match status" value="1"/>
</dbReference>
<accession>A0A8S1EP50</accession>
<keyword evidence="5 8" id="KW-0812">Transmembrane</keyword>
<evidence type="ECO:0000313" key="10">
    <source>
        <dbReference type="Proteomes" id="UP000494206"/>
    </source>
</evidence>
<gene>
    <name evidence="9" type="ORF">CBOVIS_LOCUS5199</name>
</gene>
<dbReference type="GO" id="GO:0016020">
    <property type="term" value="C:membrane"/>
    <property type="evidence" value="ECO:0007669"/>
    <property type="project" value="UniProtKB-SubCell"/>
</dbReference>
<dbReference type="OrthoDB" id="2526284at2759"/>
<evidence type="ECO:0000256" key="7">
    <source>
        <dbReference type="ARBA" id="ARBA00023136"/>
    </source>
</evidence>
<dbReference type="EMBL" id="CADEPM010000003">
    <property type="protein sequence ID" value="CAB3402602.1"/>
    <property type="molecule type" value="Genomic_DNA"/>
</dbReference>
<evidence type="ECO:0000256" key="3">
    <source>
        <dbReference type="ARBA" id="ARBA00022676"/>
    </source>
</evidence>
<comment type="similarity">
    <text evidence="2 8">Belongs to the glycosyltransferase 92 family.</text>
</comment>
<feature type="transmembrane region" description="Helical" evidence="8">
    <location>
        <begin position="32"/>
        <end position="50"/>
    </location>
</feature>
<keyword evidence="3 8" id="KW-0328">Glycosyltransferase</keyword>
<sequence>MNPAACKRQMTHLARKIRHVLILGRASRIGDWIFHISLILFAFVCGAAWYTRTINMWAMKNIGDTFLRKEINSRQIILGAFWRVEHEQNVDGRYAVIHFLGDGRIEHPLYCLSIQANNKYLITRANVQRIHRGKRASSDICSWAGHIAECALDVHSFKEFKISTTPNIEDAMLIAPEAPLKEKKHDMVVCMAPMYIYTDWEILITGIEIWLAMGATKIVVPVQSASETTYKILQEYERMGIVIIRHWPKWPVLSDTNPNGLVLSRGIEESHVNCLFFVKPWADIAVFSDIDDFLLPLQPDKFNIGDNLQILRNLFAEHPQAGSLLFEHRDVQFVPPNRQNDQSLSKFNFEFLRNSKNKMNCNVWRMKTRVVVNASRVDSVNMHEAGIHRFGYIQTRVPCRQAHFYHLRHSHNTVPSPTPINMGALSDLLNKRWSERLEQFSEFKNQLVNKTNTEYLEDFDRCMGAINDEHWSMKVSRCLTPHVCFSRVRRQADCVAVSADYEFYRSGRGYFINAMNTTIQKSETNCESPVPVFTSGNHYFAP</sequence>
<evidence type="ECO:0000256" key="5">
    <source>
        <dbReference type="ARBA" id="ARBA00022692"/>
    </source>
</evidence>
<evidence type="ECO:0000256" key="4">
    <source>
        <dbReference type="ARBA" id="ARBA00022679"/>
    </source>
</evidence>
<dbReference type="EC" id="2.4.1.-" evidence="8"/>
<dbReference type="AlphaFoldDB" id="A0A8S1EP50"/>
<evidence type="ECO:0000256" key="2">
    <source>
        <dbReference type="ARBA" id="ARBA00007647"/>
    </source>
</evidence>
<comment type="subcellular location">
    <subcellularLocation>
        <location evidence="1">Membrane</location>
        <topology evidence="1">Single-pass membrane protein</topology>
    </subcellularLocation>
</comment>